<protein>
    <submittedName>
        <fullName evidence="7">Heparinase II/III family protein</fullName>
    </submittedName>
</protein>
<gene>
    <name evidence="7" type="ORF">N1F79_17715</name>
</gene>
<dbReference type="RefSeq" id="WP_303307277.1">
    <property type="nucleotide sequence ID" value="NZ_JAODOP010000004.1"/>
</dbReference>
<dbReference type="InterPro" id="IPR031680">
    <property type="entry name" value="Hepar_II_III_N"/>
</dbReference>
<feature type="domain" description="Heparin-sulfate lyase N-terminal" evidence="6">
    <location>
        <begin position="29"/>
        <end position="365"/>
    </location>
</feature>
<dbReference type="InterPro" id="IPR008929">
    <property type="entry name" value="Chondroitin_lyas"/>
</dbReference>
<accession>A0ABU7XX19</accession>
<dbReference type="Proteomes" id="UP001337305">
    <property type="component" value="Unassembled WGS sequence"/>
</dbReference>
<organism evidence="7 8">
    <name type="scientific">Flavivirga spongiicola</name>
    <dbReference type="NCBI Taxonomy" id="421621"/>
    <lineage>
        <taxon>Bacteria</taxon>
        <taxon>Pseudomonadati</taxon>
        <taxon>Bacteroidota</taxon>
        <taxon>Flavobacteriia</taxon>
        <taxon>Flavobacteriales</taxon>
        <taxon>Flavobacteriaceae</taxon>
        <taxon>Flavivirga</taxon>
    </lineage>
</organism>
<evidence type="ECO:0000259" key="6">
    <source>
        <dbReference type="Pfam" id="PF16889"/>
    </source>
</evidence>
<evidence type="ECO:0000259" key="5">
    <source>
        <dbReference type="Pfam" id="PF07940"/>
    </source>
</evidence>
<comment type="caution">
    <text evidence="7">The sequence shown here is derived from an EMBL/GenBank/DDBJ whole genome shotgun (WGS) entry which is preliminary data.</text>
</comment>
<keyword evidence="2" id="KW-0732">Signal</keyword>
<feature type="domain" description="Heparinase II/III-like C-terminal" evidence="5">
    <location>
        <begin position="434"/>
        <end position="621"/>
    </location>
</feature>
<evidence type="ECO:0000256" key="4">
    <source>
        <dbReference type="ARBA" id="ARBA00023239"/>
    </source>
</evidence>
<comment type="subcellular location">
    <subcellularLocation>
        <location evidence="1">Periplasm</location>
    </subcellularLocation>
</comment>
<dbReference type="SUPFAM" id="SSF48230">
    <property type="entry name" value="Chondroitin AC/alginate lyase"/>
    <property type="match status" value="1"/>
</dbReference>
<reference evidence="7 8" key="1">
    <citation type="submission" date="2022-09" db="EMBL/GenBank/DDBJ databases">
        <title>Genome sequencing of Flavivirga sp. MEBiC05379.</title>
        <authorList>
            <person name="Oh H.-M."/>
            <person name="Kwon K.K."/>
            <person name="Park M.J."/>
            <person name="Yang S.-H."/>
        </authorList>
    </citation>
    <scope>NUCLEOTIDE SEQUENCE [LARGE SCALE GENOMIC DNA]</scope>
    <source>
        <strain evidence="7 8">MEBiC05379</strain>
    </source>
</reference>
<dbReference type="EMBL" id="JAODOP010000004">
    <property type="protein sequence ID" value="MEF3834974.1"/>
    <property type="molecule type" value="Genomic_DNA"/>
</dbReference>
<dbReference type="Pfam" id="PF07940">
    <property type="entry name" value="Hepar_II_III_C"/>
    <property type="match status" value="1"/>
</dbReference>
<keyword evidence="4" id="KW-0456">Lyase</keyword>
<dbReference type="PANTHER" id="PTHR39210">
    <property type="entry name" value="HEPARIN-SULFATE LYASE"/>
    <property type="match status" value="1"/>
</dbReference>
<evidence type="ECO:0000256" key="2">
    <source>
        <dbReference type="ARBA" id="ARBA00022729"/>
    </source>
</evidence>
<evidence type="ECO:0000256" key="1">
    <source>
        <dbReference type="ARBA" id="ARBA00004418"/>
    </source>
</evidence>
<dbReference type="InterPro" id="IPR012480">
    <property type="entry name" value="Hepar_II_III_C"/>
</dbReference>
<name>A0ABU7XX19_9FLAO</name>
<proteinExistence type="predicted"/>
<keyword evidence="3" id="KW-0574">Periplasm</keyword>
<dbReference type="PANTHER" id="PTHR39210:SF1">
    <property type="entry name" value="HEPARIN-SULFATE LYASE"/>
    <property type="match status" value="1"/>
</dbReference>
<sequence length="718" mass="84842">MILRINHFVILFLLIGFKTVKAQKSQVLERLDLNNPQLLETKEAYQKGNEKAALESLLTYYRKKDDMYLKAFKSDIDFIKTQYREAVDRTVKTANEVLKKSFMFRYEWDMEKTNIPYQFKGEINWTASPNGDPEWCYMINRHRFWIDLGKTYFLTGKEKYAKGLVNQIAHWIDNNPIEDRLKKLSWRRIEAGIRCENWIKSFEYIKESKYVTPEFLVKFLNAMYEHGMYINSSYNYFSKTSNWGVLEFHGLFNLSHYFTEFKLAPQWQHDAIDHLANNIQLQILEDGSQWEQSPMYHNELFHCFMNVNLIAQRKNIVLPEILVQKTKAMAYANIKWQKPNFHQPMLGDSDDTDLRGLLTQASFIFNDEVIKSRALKTLDYETFFTLGRENYRTYQNMTSSQPDFLSAYQKSSGDYYMRSSWKEDATYTSLHLKKLGNGHGHDNILHFTLFANQRDYLVDGGRYTYVNNEWRRLFKSSKSHNTLGVDDLPNSIYKNSWTNEYEARSQGIYTKSTSDFDYAEAENTAYKRLKDPVSMKRRMLFLKPNIWLVFDSFSANGSHKYSQYFNFPNNLIEIKNNGLSTTYPKDNLRIQPINETRIELVDAWWSPEYNLKKKSKRAELSKRAKGFSSFISLLYFPETTVLRFEKTPVYNREDELISDTDAEAVSIFYEDKQYTLFIVHNSPSPKTHFFKVNNQLIYGEVVLIEKGINGNKILVIKE</sequence>
<evidence type="ECO:0000256" key="3">
    <source>
        <dbReference type="ARBA" id="ARBA00022764"/>
    </source>
</evidence>
<dbReference type="Gene3D" id="2.70.98.70">
    <property type="match status" value="1"/>
</dbReference>
<keyword evidence="8" id="KW-1185">Reference proteome</keyword>
<evidence type="ECO:0000313" key="7">
    <source>
        <dbReference type="EMBL" id="MEF3834974.1"/>
    </source>
</evidence>
<evidence type="ECO:0000313" key="8">
    <source>
        <dbReference type="Proteomes" id="UP001337305"/>
    </source>
</evidence>
<dbReference type="Pfam" id="PF16889">
    <property type="entry name" value="Hepar_II_III_N"/>
    <property type="match status" value="1"/>
</dbReference>
<dbReference type="Gene3D" id="1.50.10.100">
    <property type="entry name" value="Chondroitin AC/alginate lyase"/>
    <property type="match status" value="1"/>
</dbReference>